<comment type="caution">
    <text evidence="8">The sequence shown here is derived from an EMBL/GenBank/DDBJ whole genome shotgun (WGS) entry which is preliminary data.</text>
</comment>
<evidence type="ECO:0000256" key="4">
    <source>
        <dbReference type="ARBA" id="ARBA00022989"/>
    </source>
</evidence>
<feature type="transmembrane region" description="Helical" evidence="6">
    <location>
        <begin position="150"/>
        <end position="170"/>
    </location>
</feature>
<keyword evidence="8" id="KW-0418">Kinase</keyword>
<evidence type="ECO:0000256" key="1">
    <source>
        <dbReference type="ARBA" id="ARBA00004651"/>
    </source>
</evidence>
<dbReference type="Proteomes" id="UP001430544">
    <property type="component" value="Unassembled WGS sequence"/>
</dbReference>
<organism evidence="8 10">
    <name type="scientific">Xanthomonas vesicatoria</name>
    <dbReference type="NCBI Taxonomy" id="56460"/>
    <lineage>
        <taxon>Bacteria</taxon>
        <taxon>Pseudomonadati</taxon>
        <taxon>Pseudomonadota</taxon>
        <taxon>Gammaproteobacteria</taxon>
        <taxon>Lysobacterales</taxon>
        <taxon>Lysobacteraceae</taxon>
        <taxon>Xanthomonas</taxon>
    </lineage>
</organism>
<feature type="transmembrane region" description="Helical" evidence="6">
    <location>
        <begin position="256"/>
        <end position="276"/>
    </location>
</feature>
<dbReference type="GeneID" id="46984061"/>
<keyword evidence="5 6" id="KW-0472">Membrane</keyword>
<dbReference type="Proteomes" id="UP000030969">
    <property type="component" value="Unassembled WGS sequence"/>
</dbReference>
<evidence type="ECO:0000313" key="9">
    <source>
        <dbReference type="EMBL" id="MCC8622524.1"/>
    </source>
</evidence>
<evidence type="ECO:0000259" key="7">
    <source>
        <dbReference type="Pfam" id="PF05231"/>
    </source>
</evidence>
<evidence type="ECO:0000313" key="10">
    <source>
        <dbReference type="Proteomes" id="UP000030969"/>
    </source>
</evidence>
<feature type="domain" description="MASE1" evidence="7">
    <location>
        <begin position="7"/>
        <end position="279"/>
    </location>
</feature>
<comment type="subcellular location">
    <subcellularLocation>
        <location evidence="1">Cell membrane</location>
        <topology evidence="1">Multi-pass membrane protein</topology>
    </subcellularLocation>
</comment>
<evidence type="ECO:0000313" key="11">
    <source>
        <dbReference type="Proteomes" id="UP001430544"/>
    </source>
</evidence>
<feature type="transmembrane region" description="Helical" evidence="6">
    <location>
        <begin position="79"/>
        <end position="99"/>
    </location>
</feature>
<feature type="transmembrane region" description="Helical" evidence="6">
    <location>
        <begin position="182"/>
        <end position="205"/>
    </location>
</feature>
<feature type="transmembrane region" description="Helical" evidence="6">
    <location>
        <begin position="12"/>
        <end position="29"/>
    </location>
</feature>
<evidence type="ECO:0000256" key="2">
    <source>
        <dbReference type="ARBA" id="ARBA00022475"/>
    </source>
</evidence>
<keyword evidence="3 6" id="KW-0812">Transmembrane</keyword>
<proteinExistence type="predicted"/>
<evidence type="ECO:0000313" key="8">
    <source>
        <dbReference type="EMBL" id="KHM91958.1"/>
    </source>
</evidence>
<keyword evidence="8" id="KW-0808">Transferase</keyword>
<dbReference type="EMBL" id="JAJIUN010000046">
    <property type="protein sequence ID" value="MCC8622524.1"/>
    <property type="molecule type" value="Genomic_DNA"/>
</dbReference>
<dbReference type="Pfam" id="PF05231">
    <property type="entry name" value="MASE1"/>
    <property type="match status" value="1"/>
</dbReference>
<feature type="transmembrane region" description="Helical" evidence="6">
    <location>
        <begin position="111"/>
        <end position="130"/>
    </location>
</feature>
<keyword evidence="4 6" id="KW-1133">Transmembrane helix</keyword>
<accession>A0AAJ0N3M9</accession>
<keyword evidence="11" id="KW-1185">Reference proteome</keyword>
<protein>
    <submittedName>
        <fullName evidence="8">Histidine kinase</fullName>
    </submittedName>
    <submittedName>
        <fullName evidence="9">MASE1 domain-containing protein</fullName>
    </submittedName>
</protein>
<name>A0AAJ0N3M9_9XANT</name>
<reference evidence="8 10" key="1">
    <citation type="submission" date="2014-11" db="EMBL/GenBank/DDBJ databases">
        <title>Draft Genome Sequences of Xanthomonas vesicatoria Strains from the Balkan Peninsula.</title>
        <authorList>
            <person name="Vancheva T."/>
            <person name="Lefeuvre P."/>
            <person name="Bogatzevska N."/>
            <person name="Moncheva P."/>
            <person name="Koebnik R."/>
        </authorList>
    </citation>
    <scope>NUCLEOTIDE SEQUENCE [LARGE SCALE GENOMIC DNA]</scope>
    <source>
        <strain evidence="8 10">53M</strain>
    </source>
</reference>
<gene>
    <name evidence="9" type="ORF">LN473_11100</name>
    <name evidence="8" type="ORF">OR61_17850</name>
</gene>
<evidence type="ECO:0000256" key="3">
    <source>
        <dbReference type="ARBA" id="ARBA00022692"/>
    </source>
</evidence>
<dbReference type="RefSeq" id="WP_039425627.1">
    <property type="nucleotide sequence ID" value="NZ_CP018470.1"/>
</dbReference>
<feature type="transmembrane region" description="Helical" evidence="6">
    <location>
        <begin position="225"/>
        <end position="244"/>
    </location>
</feature>
<dbReference type="InterPro" id="IPR007895">
    <property type="entry name" value="MASE1"/>
</dbReference>
<dbReference type="AlphaFoldDB" id="A0AAJ0N3M9"/>
<keyword evidence="2" id="KW-1003">Cell membrane</keyword>
<dbReference type="GO" id="GO:0016301">
    <property type="term" value="F:kinase activity"/>
    <property type="evidence" value="ECO:0007669"/>
    <property type="project" value="UniProtKB-KW"/>
</dbReference>
<sequence length="515" mass="57378">MALVREAFRGTLISVCYGLAFVMLWYCSIDQWFLPVGLRVVALLFRPYRDWPFLLAGDAVAMLWLRIPLGEIQGYDPLWSYLTPFLHAPLVACAVGLVRYRAPQIIKSNQWLVPVAAALALWNAVCSLGFNGALGGPPTNPMFDLMLRYWLGSYLGILIFLLPAMLWISWKEAPVRSELIRDIASSVVVILSLFFMLGFVANPVLRNVAMLGMLVPMVVLTFRHGWRGAALGSLLASLSLELSLPRVFQVGLFDRAVFNMQLLHAVMTTVLFLLAARLRAPFSLTAANDAREESLYLAQAGYLGAERMLRNRVVEYSDINVQINRMRKDVVADLRARGQHAAAMEMTRIGVIESQVLQQYVAALYPLEIETHGLYQALRSPAIERLCGSQLHCVLRGECKNLSLGLQLAAYRCVLNSIELLPAANKHFIQARAWTGLHSKGVLLRIIADTSLVDSVRRDCPEAETELKARLKAHGGMLRRRHALVLTFLVAEVRLATTKEIPSSAPRWLPAGHAL</sequence>
<evidence type="ECO:0000256" key="5">
    <source>
        <dbReference type="ARBA" id="ARBA00023136"/>
    </source>
</evidence>
<dbReference type="EMBL" id="JSYJ01000137">
    <property type="protein sequence ID" value="KHM91958.1"/>
    <property type="molecule type" value="Genomic_DNA"/>
</dbReference>
<evidence type="ECO:0000256" key="6">
    <source>
        <dbReference type="SAM" id="Phobius"/>
    </source>
</evidence>
<reference evidence="9" key="2">
    <citation type="submission" date="2021-11" db="EMBL/GenBank/DDBJ databases">
        <title>Genome resources and taxonomic validation of 89 Xanthomonas strains.</title>
        <authorList>
            <person name="Tambong J.T."/>
        </authorList>
    </citation>
    <scope>NUCLEOTIDE SEQUENCE</scope>
    <source>
        <strain evidence="9">Bv 5-4A</strain>
    </source>
</reference>
<dbReference type="GO" id="GO:0005886">
    <property type="term" value="C:plasma membrane"/>
    <property type="evidence" value="ECO:0007669"/>
    <property type="project" value="UniProtKB-SubCell"/>
</dbReference>